<accession>A0AAD6IAJ1</accession>
<dbReference type="Proteomes" id="UP001219568">
    <property type="component" value="Unassembled WGS sequence"/>
</dbReference>
<sequence length="133" mass="14713">MAEIEDSGIPVDDIWEDREKLVQKANLIAGEDLILDQNWDTVNGFESDPHVRAALLQNQPPGGVFLLLPNLENGSALLGIPMSYVSDVASHDIPDVFYQRVRKPVRQLHSCTPPDFGINLDVDGRKGAVPWVN</sequence>
<proteinExistence type="predicted"/>
<organism evidence="1 2">
    <name type="scientific">Penicillium canescens</name>
    <dbReference type="NCBI Taxonomy" id="5083"/>
    <lineage>
        <taxon>Eukaryota</taxon>
        <taxon>Fungi</taxon>
        <taxon>Dikarya</taxon>
        <taxon>Ascomycota</taxon>
        <taxon>Pezizomycotina</taxon>
        <taxon>Eurotiomycetes</taxon>
        <taxon>Eurotiomycetidae</taxon>
        <taxon>Eurotiales</taxon>
        <taxon>Aspergillaceae</taxon>
        <taxon>Penicillium</taxon>
    </lineage>
</organism>
<reference evidence="1" key="1">
    <citation type="journal article" date="2023" name="IMA Fungus">
        <title>Comparative genomic study of the Penicillium genus elucidates a diverse pangenome and 15 lateral gene transfer events.</title>
        <authorList>
            <person name="Petersen C."/>
            <person name="Sorensen T."/>
            <person name="Nielsen M.R."/>
            <person name="Sondergaard T.E."/>
            <person name="Sorensen J.L."/>
            <person name="Fitzpatrick D.A."/>
            <person name="Frisvad J.C."/>
            <person name="Nielsen K.L."/>
        </authorList>
    </citation>
    <scope>NUCLEOTIDE SEQUENCE</scope>
    <source>
        <strain evidence="1">IBT 15450</strain>
    </source>
</reference>
<evidence type="ECO:0000313" key="1">
    <source>
        <dbReference type="EMBL" id="KAJ6038623.1"/>
    </source>
</evidence>
<comment type="caution">
    <text evidence="1">The sequence shown here is derived from an EMBL/GenBank/DDBJ whole genome shotgun (WGS) entry which is preliminary data.</text>
</comment>
<dbReference type="AlphaFoldDB" id="A0AAD6IAJ1"/>
<reference evidence="1" key="2">
    <citation type="submission" date="2023-01" db="EMBL/GenBank/DDBJ databases">
        <authorList>
            <person name="Petersen C."/>
        </authorList>
    </citation>
    <scope>NUCLEOTIDE SEQUENCE</scope>
    <source>
        <strain evidence="1">IBT 15450</strain>
    </source>
</reference>
<keyword evidence="2" id="KW-1185">Reference proteome</keyword>
<gene>
    <name evidence="1" type="ORF">N7460_007340</name>
</gene>
<evidence type="ECO:0000313" key="2">
    <source>
        <dbReference type="Proteomes" id="UP001219568"/>
    </source>
</evidence>
<name>A0AAD6IAJ1_PENCN</name>
<protein>
    <submittedName>
        <fullName evidence="1">Uncharacterized protein</fullName>
    </submittedName>
</protein>
<dbReference type="EMBL" id="JAQJZL010000008">
    <property type="protein sequence ID" value="KAJ6038623.1"/>
    <property type="molecule type" value="Genomic_DNA"/>
</dbReference>